<dbReference type="PANTHER" id="PTHR43245">
    <property type="entry name" value="BIFUNCTIONAL POLYMYXIN RESISTANCE PROTEIN ARNA"/>
    <property type="match status" value="1"/>
</dbReference>
<dbReference type="InterPro" id="IPR050177">
    <property type="entry name" value="Lipid_A_modif_metabolic_enz"/>
</dbReference>
<proteinExistence type="predicted"/>
<dbReference type="InterPro" id="IPR001509">
    <property type="entry name" value="Epimerase_deHydtase"/>
</dbReference>
<evidence type="ECO:0000259" key="2">
    <source>
        <dbReference type="Pfam" id="PF01370"/>
    </source>
</evidence>
<protein>
    <submittedName>
        <fullName evidence="3">NAD-dependent epimerase/dehydratase family protein</fullName>
    </submittedName>
</protein>
<name>A0ABW5BEE4_9BACT</name>
<dbReference type="EMBL" id="JBHUIV010000020">
    <property type="protein sequence ID" value="MFD2203131.1"/>
    <property type="molecule type" value="Genomic_DNA"/>
</dbReference>
<dbReference type="InterPro" id="IPR036291">
    <property type="entry name" value="NAD(P)-bd_dom_sf"/>
</dbReference>
<keyword evidence="1" id="KW-1133">Transmembrane helix</keyword>
<keyword evidence="1" id="KW-0472">Membrane</keyword>
<evidence type="ECO:0000313" key="4">
    <source>
        <dbReference type="Proteomes" id="UP001597414"/>
    </source>
</evidence>
<dbReference type="RefSeq" id="WP_380805049.1">
    <property type="nucleotide sequence ID" value="NZ_JBHUIV010000020.1"/>
</dbReference>
<dbReference type="Pfam" id="PF01370">
    <property type="entry name" value="Epimerase"/>
    <property type="match status" value="1"/>
</dbReference>
<feature type="domain" description="NAD-dependent epimerase/dehydratase" evidence="2">
    <location>
        <begin position="9"/>
        <end position="214"/>
    </location>
</feature>
<evidence type="ECO:0000256" key="1">
    <source>
        <dbReference type="SAM" id="Phobius"/>
    </source>
</evidence>
<keyword evidence="4" id="KW-1185">Reference proteome</keyword>
<feature type="transmembrane region" description="Helical" evidence="1">
    <location>
        <begin position="250"/>
        <end position="268"/>
    </location>
</feature>
<sequence>MANSTLHTILGSTGNIGMALAKELNAYTTHIRLVSRNPQKVNDSDELFRADLLKEAEVMEAVKGSEVVYLVAGIPYKSKIWEEQWPIIMKNVLNACRIEKAKLVFFDNMYCYDPSHVGHLTENSPVNPLSRKGKVRAQIAGLLLEEIKESRITGMIVRAADFYGPNAKLSLLHESVINRMKTGKTAQWLYNKDKKHSFTYIPDAAYATAYLAQYESAWNQVWHLPTSKIYPSAQEVVNILAKHLGTSNKIAVLPGFMVWILGLFISILKEVKELRYQLDQDYCFDSSKIEKAYGLKATDLEEGMKQCIWKNAISKP</sequence>
<dbReference type="PANTHER" id="PTHR43245:SF13">
    <property type="entry name" value="UDP-D-APIOSE_UDP-D-XYLOSE SYNTHASE 2"/>
    <property type="match status" value="1"/>
</dbReference>
<dbReference type="SUPFAM" id="SSF51735">
    <property type="entry name" value="NAD(P)-binding Rossmann-fold domains"/>
    <property type="match status" value="1"/>
</dbReference>
<comment type="caution">
    <text evidence="3">The sequence shown here is derived from an EMBL/GenBank/DDBJ whole genome shotgun (WGS) entry which is preliminary data.</text>
</comment>
<reference evidence="4" key="1">
    <citation type="journal article" date="2019" name="Int. J. Syst. Evol. Microbiol.">
        <title>The Global Catalogue of Microorganisms (GCM) 10K type strain sequencing project: providing services to taxonomists for standard genome sequencing and annotation.</title>
        <authorList>
            <consortium name="The Broad Institute Genomics Platform"/>
            <consortium name="The Broad Institute Genome Sequencing Center for Infectious Disease"/>
            <person name="Wu L."/>
            <person name="Ma J."/>
        </authorList>
    </citation>
    <scope>NUCLEOTIDE SEQUENCE [LARGE SCALE GENOMIC DNA]</scope>
    <source>
        <strain evidence="4">KCTC 19812</strain>
    </source>
</reference>
<evidence type="ECO:0000313" key="3">
    <source>
        <dbReference type="EMBL" id="MFD2203131.1"/>
    </source>
</evidence>
<keyword evidence="1" id="KW-0812">Transmembrane</keyword>
<organism evidence="3 4">
    <name type="scientific">Shivajiella indica</name>
    <dbReference type="NCBI Taxonomy" id="872115"/>
    <lineage>
        <taxon>Bacteria</taxon>
        <taxon>Pseudomonadati</taxon>
        <taxon>Bacteroidota</taxon>
        <taxon>Cytophagia</taxon>
        <taxon>Cytophagales</taxon>
        <taxon>Cyclobacteriaceae</taxon>
        <taxon>Shivajiella</taxon>
    </lineage>
</organism>
<dbReference type="Gene3D" id="3.40.50.720">
    <property type="entry name" value="NAD(P)-binding Rossmann-like Domain"/>
    <property type="match status" value="1"/>
</dbReference>
<gene>
    <name evidence="3" type="ORF">ACFSKV_16255</name>
</gene>
<accession>A0ABW5BEE4</accession>
<dbReference type="Proteomes" id="UP001597414">
    <property type="component" value="Unassembled WGS sequence"/>
</dbReference>